<protein>
    <submittedName>
        <fullName evidence="1">Uncharacterized protein</fullName>
    </submittedName>
</protein>
<organism evidence="1 2">
    <name type="scientific">Noviherbaspirillum album</name>
    <dbReference type="NCBI Taxonomy" id="3080276"/>
    <lineage>
        <taxon>Bacteria</taxon>
        <taxon>Pseudomonadati</taxon>
        <taxon>Pseudomonadota</taxon>
        <taxon>Betaproteobacteria</taxon>
        <taxon>Burkholderiales</taxon>
        <taxon>Oxalobacteraceae</taxon>
        <taxon>Noviherbaspirillum</taxon>
    </lineage>
</organism>
<comment type="caution">
    <text evidence="1">The sequence shown here is derived from an EMBL/GenBank/DDBJ whole genome shotgun (WGS) entry which is preliminary data.</text>
</comment>
<reference evidence="1 2" key="1">
    <citation type="submission" date="2023-10" db="EMBL/GenBank/DDBJ databases">
        <title>Noviherbaspirillum sp. CPCC 100848 genome assembly.</title>
        <authorList>
            <person name="Li X.Y."/>
            <person name="Fang X.M."/>
        </authorList>
    </citation>
    <scope>NUCLEOTIDE SEQUENCE [LARGE SCALE GENOMIC DNA]</scope>
    <source>
        <strain evidence="1 2">CPCC 100848</strain>
    </source>
</reference>
<dbReference type="Proteomes" id="UP001352263">
    <property type="component" value="Unassembled WGS sequence"/>
</dbReference>
<accession>A0ABU6JIC6</accession>
<dbReference type="EMBL" id="JAWIIV010000053">
    <property type="protein sequence ID" value="MEC4723427.1"/>
    <property type="molecule type" value="Genomic_DNA"/>
</dbReference>
<dbReference type="RefSeq" id="WP_326510039.1">
    <property type="nucleotide sequence ID" value="NZ_JAWIIV010000053.1"/>
</dbReference>
<evidence type="ECO:0000313" key="2">
    <source>
        <dbReference type="Proteomes" id="UP001352263"/>
    </source>
</evidence>
<gene>
    <name evidence="1" type="ORF">RY831_30250</name>
</gene>
<keyword evidence="2" id="KW-1185">Reference proteome</keyword>
<name>A0ABU6JIC6_9BURK</name>
<sequence>MSIWKPPTNFEEWERALVAHFLMVGPNGDASEIRSLEVTATTLANAFEAPAGHERDVENAFRRMLLSDHLLWEALRIGSHRGSTPAAPNFFCYLALTLFIDSLLDGEYVSGAFRSKLANWLQVDYSFAELHGVALMWELLTHWLEKRASEGAPFRRLVLPDPGTWTHIGYSRRLSFPNRKDIRVVERFVNENTSALAHPRVLIREFDRELVDESLSFGLISAFEDFKQSYLQNRRALADDRFWRLLQRVHVSNEDHPFNAWVELVFNENSEFEFLACRDNADEKHVYASLGSALRHIDAAVSANLGAGLRREVIFFRQTGIGRWQAEADLRACVGKVHVAFADRLKATVKEYFGGLVPSGGWLVSASSISKRKVEQGLLNVRLFQPTTETIYRPTLHGGVRVASAWLGRSRYLPSIDADSEDLIVRSDQEDVQLSALSVSDSGELICDRGTDGSYVIEPMLKEHERRSPWRLRFRLVANALPHVALNGSRRQLEPLVDWDSVQRAPMVLRDTGPLQWEQGESRCDDLLEAVYASGAKGWEEADLVRIVQRAAEEFEQRPWPMLRALHDAGVIEPRLRNGWRGRVWTPAPPKIVTASHEEGELLLVEGALCKNLVDELQLCVESEGGQCFRRLGASVWAPVVYGAFGVSARSIGARLGWQVEDAPAAPGKQPLALRKTNRHAELYQVGSTWDWHQKRFVATQATQSTVNLTRRTHQQGLDHDIYRVVQRGRTDHYLSRTSAIIAAYAAGGLTLFRFEGDRLVRDAEDGGLPDLLAATLRRRRLRAAGPIDESYVYPCTEEDAAWLSSLMPGCIKGISKVIVESAGYIISVARRSSGRLRPQWRSGHLKL</sequence>
<evidence type="ECO:0000313" key="1">
    <source>
        <dbReference type="EMBL" id="MEC4723427.1"/>
    </source>
</evidence>
<proteinExistence type="predicted"/>